<reference evidence="3" key="2">
    <citation type="submission" date="2015-01" db="EMBL/GenBank/DDBJ databases">
        <title>Evolutionary Origins and Diversification of the Mycorrhizal Mutualists.</title>
        <authorList>
            <consortium name="DOE Joint Genome Institute"/>
            <consortium name="Mycorrhizal Genomics Consortium"/>
            <person name="Kohler A."/>
            <person name="Kuo A."/>
            <person name="Nagy L.G."/>
            <person name="Floudas D."/>
            <person name="Copeland A."/>
            <person name="Barry K.W."/>
            <person name="Cichocki N."/>
            <person name="Veneault-Fourrey C."/>
            <person name="LaButti K."/>
            <person name="Lindquist E.A."/>
            <person name="Lipzen A."/>
            <person name="Lundell T."/>
            <person name="Morin E."/>
            <person name="Murat C."/>
            <person name="Riley R."/>
            <person name="Ohm R."/>
            <person name="Sun H."/>
            <person name="Tunlid A."/>
            <person name="Henrissat B."/>
            <person name="Grigoriev I.V."/>
            <person name="Hibbett D.S."/>
            <person name="Martin F."/>
        </authorList>
    </citation>
    <scope>NUCLEOTIDE SEQUENCE [LARGE SCALE GENOMIC DNA]</scope>
    <source>
        <strain evidence="3">Ve08.2h10</strain>
    </source>
</reference>
<dbReference type="Proteomes" id="UP000054538">
    <property type="component" value="Unassembled WGS sequence"/>
</dbReference>
<name>A0A0D0CRP4_9AGAM</name>
<dbReference type="STRING" id="930991.A0A0D0CRP4"/>
<dbReference type="EMBL" id="KN826734">
    <property type="protein sequence ID" value="KIK78038.1"/>
    <property type="molecule type" value="Genomic_DNA"/>
</dbReference>
<evidence type="ECO:0000256" key="1">
    <source>
        <dbReference type="SAM" id="MobiDB-lite"/>
    </source>
</evidence>
<dbReference type="HOGENOM" id="CLU_1825899_0_0_1"/>
<reference evidence="2 3" key="1">
    <citation type="submission" date="2014-04" db="EMBL/GenBank/DDBJ databases">
        <authorList>
            <consortium name="DOE Joint Genome Institute"/>
            <person name="Kuo A."/>
            <person name="Kohler A."/>
            <person name="Jargeat P."/>
            <person name="Nagy L.G."/>
            <person name="Floudas D."/>
            <person name="Copeland A."/>
            <person name="Barry K.W."/>
            <person name="Cichocki N."/>
            <person name="Veneault-Fourrey C."/>
            <person name="LaButti K."/>
            <person name="Lindquist E.A."/>
            <person name="Lipzen A."/>
            <person name="Lundell T."/>
            <person name="Morin E."/>
            <person name="Murat C."/>
            <person name="Sun H."/>
            <person name="Tunlid A."/>
            <person name="Henrissat B."/>
            <person name="Grigoriev I.V."/>
            <person name="Hibbett D.S."/>
            <person name="Martin F."/>
            <person name="Nordberg H.P."/>
            <person name="Cantor M.N."/>
            <person name="Hua S.X."/>
        </authorList>
    </citation>
    <scope>NUCLEOTIDE SEQUENCE [LARGE SCALE GENOMIC DNA]</scope>
    <source>
        <strain evidence="2 3">Ve08.2h10</strain>
    </source>
</reference>
<feature type="compositionally biased region" description="Basic and acidic residues" evidence="1">
    <location>
        <begin position="1"/>
        <end position="44"/>
    </location>
</feature>
<protein>
    <submittedName>
        <fullName evidence="2">Uncharacterized protein</fullName>
    </submittedName>
</protein>
<dbReference type="InParanoid" id="A0A0D0CRP4"/>
<dbReference type="OrthoDB" id="10541034at2759"/>
<dbReference type="AlphaFoldDB" id="A0A0D0CRP4"/>
<organism evidence="2 3">
    <name type="scientific">Paxillus rubicundulus Ve08.2h10</name>
    <dbReference type="NCBI Taxonomy" id="930991"/>
    <lineage>
        <taxon>Eukaryota</taxon>
        <taxon>Fungi</taxon>
        <taxon>Dikarya</taxon>
        <taxon>Basidiomycota</taxon>
        <taxon>Agaricomycotina</taxon>
        <taxon>Agaricomycetes</taxon>
        <taxon>Agaricomycetidae</taxon>
        <taxon>Boletales</taxon>
        <taxon>Paxilineae</taxon>
        <taxon>Paxillaceae</taxon>
        <taxon>Paxillus</taxon>
    </lineage>
</organism>
<evidence type="ECO:0000313" key="2">
    <source>
        <dbReference type="EMBL" id="KIK78038.1"/>
    </source>
</evidence>
<sequence length="141" mass="16120">MPTLPDHDSKSAQLDRDLPSNDEPRDNDPRSNRDRNPFNNDERVPLPPNPMMALANAICGLADITRRNLTSKPSQCTKVRELDTFDGTDTHKLRTFIVQFTFAQSYLKGMALKWFKPDLLHTEDPDLRPLQSLHEGQSVHQ</sequence>
<feature type="region of interest" description="Disordered" evidence="1">
    <location>
        <begin position="1"/>
        <end position="49"/>
    </location>
</feature>
<keyword evidence="3" id="KW-1185">Reference proteome</keyword>
<accession>A0A0D0CRP4</accession>
<evidence type="ECO:0000313" key="3">
    <source>
        <dbReference type="Proteomes" id="UP000054538"/>
    </source>
</evidence>
<proteinExistence type="predicted"/>
<gene>
    <name evidence="2" type="ORF">PAXRUDRAFT_17107</name>
</gene>